<keyword evidence="12" id="KW-1015">Disulfide bond</keyword>
<dbReference type="PANTHER" id="PTHR46025">
    <property type="entry name" value="XYLOSYLTRANSFERASE OXT"/>
    <property type="match status" value="1"/>
</dbReference>
<dbReference type="Pfam" id="PF02485">
    <property type="entry name" value="Branch"/>
    <property type="match status" value="1"/>
</dbReference>
<keyword evidence="7" id="KW-0256">Endoplasmic reticulum</keyword>
<evidence type="ECO:0000256" key="3">
    <source>
        <dbReference type="ARBA" id="ARBA00022676"/>
    </source>
</evidence>
<protein>
    <recommendedName>
        <fullName evidence="14">Peptide O-xylosyltransferase</fullName>
    </recommendedName>
</protein>
<dbReference type="GO" id="GO:0016020">
    <property type="term" value="C:membrane"/>
    <property type="evidence" value="ECO:0007669"/>
    <property type="project" value="InterPro"/>
</dbReference>
<dbReference type="EMBL" id="FZOH01000010">
    <property type="protein sequence ID" value="SNS90053.1"/>
    <property type="molecule type" value="Genomic_DNA"/>
</dbReference>
<reference evidence="16" key="1">
    <citation type="submission" date="2017-06" db="EMBL/GenBank/DDBJ databases">
        <authorList>
            <person name="Varghese N."/>
            <person name="Submissions S."/>
        </authorList>
    </citation>
    <scope>NUCLEOTIDE SEQUENCE [LARGE SCALE GENOMIC DNA]</scope>
    <source>
        <strain evidence="16">DSM 45423</strain>
    </source>
</reference>
<evidence type="ECO:0000256" key="5">
    <source>
        <dbReference type="ARBA" id="ARBA00022692"/>
    </source>
</evidence>
<dbReference type="GO" id="GO:0015012">
    <property type="term" value="P:heparan sulfate proteoglycan biosynthetic process"/>
    <property type="evidence" value="ECO:0007669"/>
    <property type="project" value="TreeGrafter"/>
</dbReference>
<evidence type="ECO:0000256" key="10">
    <source>
        <dbReference type="ARBA" id="ARBA00023034"/>
    </source>
</evidence>
<keyword evidence="8" id="KW-0735">Signal-anchor</keyword>
<evidence type="ECO:0000256" key="1">
    <source>
        <dbReference type="ARBA" id="ARBA00004323"/>
    </source>
</evidence>
<dbReference type="GO" id="GO:0050650">
    <property type="term" value="P:chondroitin sulfate proteoglycan biosynthetic process"/>
    <property type="evidence" value="ECO:0007669"/>
    <property type="project" value="TreeGrafter"/>
</dbReference>
<keyword evidence="10" id="KW-0333">Golgi apparatus</keyword>
<dbReference type="AlphaFoldDB" id="A0A239IAF9"/>
<evidence type="ECO:0000256" key="2">
    <source>
        <dbReference type="ARBA" id="ARBA00004648"/>
    </source>
</evidence>
<sequence length="290" mass="33250">MALALLVMAHRNPDQVARLLRVLHDPGNRCVVHVDRKAPPDVHRGIRTAVRDLPGVDILPSTDVRWGGWSMVEVQLRAIRRLLDDGGDWSHFVNLSGQDFPLRPVSAIQDELAAHPDRNHLEYFRPRDMPWTWENPAFGAGHPDFRRPESRVDRVYVELPLGRGIRPLPVVRRRFPAGVTWYGGSQWMTLSRAACRYVTGGPAGRLRRFYRHTFIPDESFFQTALLASPFRSTVVNDNRRLILWEDDIVTLTSEHRALLCSSDAWFARKFDDRVDSAVLDLLEQRLLQGP</sequence>
<dbReference type="PANTHER" id="PTHR46025:SF3">
    <property type="entry name" value="XYLOSYLTRANSFERASE OXT"/>
    <property type="match status" value="1"/>
</dbReference>
<dbReference type="GO" id="GO:0030158">
    <property type="term" value="F:protein xylosyltransferase activity"/>
    <property type="evidence" value="ECO:0007669"/>
    <property type="project" value="InterPro"/>
</dbReference>
<dbReference type="OrthoDB" id="7943907at2"/>
<evidence type="ECO:0000256" key="12">
    <source>
        <dbReference type="ARBA" id="ARBA00023157"/>
    </source>
</evidence>
<evidence type="ECO:0000313" key="16">
    <source>
        <dbReference type="Proteomes" id="UP000198386"/>
    </source>
</evidence>
<keyword evidence="5" id="KW-0812">Transmembrane</keyword>
<evidence type="ECO:0000256" key="11">
    <source>
        <dbReference type="ARBA" id="ARBA00023136"/>
    </source>
</evidence>
<proteinExistence type="predicted"/>
<dbReference type="InterPro" id="IPR043538">
    <property type="entry name" value="XYLT"/>
</dbReference>
<keyword evidence="11" id="KW-0472">Membrane</keyword>
<evidence type="ECO:0000256" key="6">
    <source>
        <dbReference type="ARBA" id="ARBA00022723"/>
    </source>
</evidence>
<evidence type="ECO:0000256" key="9">
    <source>
        <dbReference type="ARBA" id="ARBA00022989"/>
    </source>
</evidence>
<evidence type="ECO:0000256" key="8">
    <source>
        <dbReference type="ARBA" id="ARBA00022968"/>
    </source>
</evidence>
<keyword evidence="9" id="KW-1133">Transmembrane helix</keyword>
<evidence type="ECO:0000256" key="7">
    <source>
        <dbReference type="ARBA" id="ARBA00022824"/>
    </source>
</evidence>
<dbReference type="RefSeq" id="WP_089405872.1">
    <property type="nucleotide sequence ID" value="NZ_FZOH01000010.1"/>
</dbReference>
<keyword evidence="4" id="KW-0808">Transferase</keyword>
<accession>A0A239IAF9</accession>
<evidence type="ECO:0000256" key="14">
    <source>
        <dbReference type="ARBA" id="ARBA00042865"/>
    </source>
</evidence>
<comment type="subcellular location">
    <subcellularLocation>
        <location evidence="2">Endoplasmic reticulum membrane</location>
        <topology evidence="2">Single-pass type II membrane protein</topology>
    </subcellularLocation>
    <subcellularLocation>
        <location evidence="1">Golgi apparatus membrane</location>
        <topology evidence="1">Single-pass type II membrane protein</topology>
    </subcellularLocation>
</comment>
<organism evidence="15 16">
    <name type="scientific">Geodermatophilus saharensis</name>
    <dbReference type="NCBI Taxonomy" id="1137994"/>
    <lineage>
        <taxon>Bacteria</taxon>
        <taxon>Bacillati</taxon>
        <taxon>Actinomycetota</taxon>
        <taxon>Actinomycetes</taxon>
        <taxon>Geodermatophilales</taxon>
        <taxon>Geodermatophilaceae</taxon>
        <taxon>Geodermatophilus</taxon>
    </lineage>
</organism>
<keyword evidence="13" id="KW-0325">Glycoprotein</keyword>
<evidence type="ECO:0000313" key="15">
    <source>
        <dbReference type="EMBL" id="SNS90053.1"/>
    </source>
</evidence>
<keyword evidence="16" id="KW-1185">Reference proteome</keyword>
<dbReference type="Proteomes" id="UP000198386">
    <property type="component" value="Unassembled WGS sequence"/>
</dbReference>
<keyword evidence="6" id="KW-0479">Metal-binding</keyword>
<evidence type="ECO:0000256" key="13">
    <source>
        <dbReference type="ARBA" id="ARBA00023180"/>
    </source>
</evidence>
<dbReference type="InterPro" id="IPR003406">
    <property type="entry name" value="Glyco_trans_14"/>
</dbReference>
<gene>
    <name evidence="15" type="ORF">SAMN04488107_4234</name>
</gene>
<evidence type="ECO:0000256" key="4">
    <source>
        <dbReference type="ARBA" id="ARBA00022679"/>
    </source>
</evidence>
<name>A0A239IAF9_9ACTN</name>
<dbReference type="GO" id="GO:0046872">
    <property type="term" value="F:metal ion binding"/>
    <property type="evidence" value="ECO:0007669"/>
    <property type="project" value="UniProtKB-KW"/>
</dbReference>
<keyword evidence="3" id="KW-0328">Glycosyltransferase</keyword>